<evidence type="ECO:0000313" key="3">
    <source>
        <dbReference type="EMBL" id="SFI99926.1"/>
    </source>
</evidence>
<dbReference type="STRING" id="1576369.SAMN05421753_11495"/>
<dbReference type="OrthoDB" id="228877at2"/>
<protein>
    <submittedName>
        <fullName evidence="3">N-terminal double-transmembrane domain-containing protein</fullName>
    </submittedName>
</protein>
<keyword evidence="1" id="KW-1133">Transmembrane helix</keyword>
<dbReference type="Pfam" id="PF13519">
    <property type="entry name" value="VWA_2"/>
    <property type="match status" value="1"/>
</dbReference>
<dbReference type="PROSITE" id="PS50234">
    <property type="entry name" value="VWFA"/>
    <property type="match status" value="1"/>
</dbReference>
<feature type="transmembrane region" description="Helical" evidence="1">
    <location>
        <begin position="56"/>
        <end position="78"/>
    </location>
</feature>
<dbReference type="InterPro" id="IPR036465">
    <property type="entry name" value="vWFA_dom_sf"/>
</dbReference>
<sequence>MSFLAPLYLLAGLAIGLPIAFHMIRRSPQGRQVFSSVMFLTPDPPRMTKRSRIEDWLLLLLRAAAICLLAVAFARPFLRAQDQLPDARAQGRRLAVLLDVSASMRRDECWTQAQQAVQKILNDLNPADSFSLTTFAADEQELITADEWAQLPPESRIQTVKERLAAMTPGWLATATGKALISTAERLEENDQKGQGKLVILISDMQAGSGWEALNGFSWPEDVSVRLVPVQPPDPSNAALQLVADERRAPGVVRLRVANAPNSTGDAFQIGWRDPFAAAATRTDLPAISVSVTPGQSRVIQSPAGDANQPSGVLLLTGDAAPFDNACYVVTRSVEQLRILYLGDTGKESGPNDLRFFLPPMFPATPYRSVEIIDWKEGNQPPDPEQRGFTWLIIGDEPTAEQAAWIKNWLQQGGSALFVARNAAQASAVYGLLGLPPATVEEADSTNYAMLQKIDFQHSALRQFDDPRYSDFTKLRFWKHRMFPAESLPELKVLAAFDDGSPALAQLSVQQGTLTLLASGWNRDDSDLAVSTKFVPLMNALLDEVAPTTSLRQQKTVGDELLMSEFELKGETAAIQIGNETQTLPIKDRFLIAQPGLYRIAETAEQLATDKAIIVAANLSPEESRTEPFPPDLLTAAGVQLESSESARNGAQQLTPEQQRQLMNHELESRQQWWRWLVVGALAVLFLESVLAAWKGRSREAAVATT</sequence>
<feature type="domain" description="VWFA" evidence="2">
    <location>
        <begin position="93"/>
        <end position="244"/>
    </location>
</feature>
<dbReference type="SUPFAM" id="SSF52317">
    <property type="entry name" value="Class I glutamine amidotransferase-like"/>
    <property type="match status" value="1"/>
</dbReference>
<dbReference type="Proteomes" id="UP000199518">
    <property type="component" value="Unassembled WGS sequence"/>
</dbReference>
<dbReference type="InterPro" id="IPR002035">
    <property type="entry name" value="VWF_A"/>
</dbReference>
<evidence type="ECO:0000259" key="2">
    <source>
        <dbReference type="PROSITE" id="PS50234"/>
    </source>
</evidence>
<keyword evidence="4" id="KW-1185">Reference proteome</keyword>
<dbReference type="Pfam" id="PF07584">
    <property type="entry name" value="BatA"/>
    <property type="match status" value="1"/>
</dbReference>
<accession>A0A1I3MT93</accession>
<feature type="transmembrane region" description="Helical" evidence="1">
    <location>
        <begin position="673"/>
        <end position="694"/>
    </location>
</feature>
<dbReference type="SUPFAM" id="SSF53300">
    <property type="entry name" value="vWA-like"/>
    <property type="match status" value="1"/>
</dbReference>
<proteinExistence type="predicted"/>
<dbReference type="PANTHER" id="PTHR37464:SF1">
    <property type="entry name" value="BLL2463 PROTEIN"/>
    <property type="match status" value="1"/>
</dbReference>
<dbReference type="CDD" id="cd00198">
    <property type="entry name" value="vWFA"/>
    <property type="match status" value="1"/>
</dbReference>
<dbReference type="InterPro" id="IPR011933">
    <property type="entry name" value="Double_TM_dom"/>
</dbReference>
<keyword evidence="1" id="KW-0472">Membrane</keyword>
<dbReference type="InterPro" id="IPR024163">
    <property type="entry name" value="Aerotolerance_reg_N"/>
</dbReference>
<dbReference type="NCBIfam" id="TIGR02226">
    <property type="entry name" value="two_anch"/>
    <property type="match status" value="1"/>
</dbReference>
<dbReference type="AlphaFoldDB" id="A0A1I3MT93"/>
<dbReference type="PANTHER" id="PTHR37464">
    <property type="entry name" value="BLL2463 PROTEIN"/>
    <property type="match status" value="1"/>
</dbReference>
<dbReference type="EMBL" id="FOQD01000014">
    <property type="protein sequence ID" value="SFI99926.1"/>
    <property type="molecule type" value="Genomic_DNA"/>
</dbReference>
<keyword evidence="1 3" id="KW-0812">Transmembrane</keyword>
<dbReference type="SMART" id="SM00327">
    <property type="entry name" value="VWA"/>
    <property type="match status" value="1"/>
</dbReference>
<dbReference type="RefSeq" id="WP_092052980.1">
    <property type="nucleotide sequence ID" value="NZ_FOQD01000014.1"/>
</dbReference>
<dbReference type="Gene3D" id="3.40.50.410">
    <property type="entry name" value="von Willebrand factor, type A domain"/>
    <property type="match status" value="1"/>
</dbReference>
<feature type="transmembrane region" description="Helical" evidence="1">
    <location>
        <begin position="6"/>
        <end position="24"/>
    </location>
</feature>
<gene>
    <name evidence="3" type="ORF">SAMN05421753_11495</name>
</gene>
<reference evidence="4" key="1">
    <citation type="submission" date="2016-10" db="EMBL/GenBank/DDBJ databases">
        <authorList>
            <person name="Varghese N."/>
            <person name="Submissions S."/>
        </authorList>
    </citation>
    <scope>NUCLEOTIDE SEQUENCE [LARGE SCALE GENOMIC DNA]</scope>
    <source>
        <strain evidence="4">DSM 26348</strain>
    </source>
</reference>
<dbReference type="InterPro" id="IPR029062">
    <property type="entry name" value="Class_I_gatase-like"/>
</dbReference>
<name>A0A1I3MT93_9PLAN</name>
<organism evidence="3 4">
    <name type="scientific">Planctomicrobium piriforme</name>
    <dbReference type="NCBI Taxonomy" id="1576369"/>
    <lineage>
        <taxon>Bacteria</taxon>
        <taxon>Pseudomonadati</taxon>
        <taxon>Planctomycetota</taxon>
        <taxon>Planctomycetia</taxon>
        <taxon>Planctomycetales</taxon>
        <taxon>Planctomycetaceae</taxon>
        <taxon>Planctomicrobium</taxon>
    </lineage>
</organism>
<evidence type="ECO:0000256" key="1">
    <source>
        <dbReference type="SAM" id="Phobius"/>
    </source>
</evidence>
<evidence type="ECO:0000313" key="4">
    <source>
        <dbReference type="Proteomes" id="UP000199518"/>
    </source>
</evidence>